<evidence type="ECO:0000256" key="2">
    <source>
        <dbReference type="SAM" id="SignalP"/>
    </source>
</evidence>
<feature type="chain" id="PRO_5012305175" evidence="2">
    <location>
        <begin position="18"/>
        <end position="225"/>
    </location>
</feature>
<sequence length="225" mass="24311">MHILILLTAAFATLVTAQVEPTATAVAAATTSVNQVRESITATAAAATITRSTTTTKTKRKKKTATATKQKKGSAGERFVYSGLAFVVRVLLLLWLSMAAAVPLAEFAVVELKTRQPVIQTWIVSFSQIPHSERKEHVSSTKAALGDLAINQFKTVQSAVLVWSVLIQPQCAQGNLGLVKKGLETLYPSVEFVEAEQPMSRVANQIWIVFRRINGPGPKESAPSR</sequence>
<keyword evidence="1" id="KW-0812">Transmembrane</keyword>
<dbReference type="AlphaFoldDB" id="A0A1Y2D0J6"/>
<evidence type="ECO:0000313" key="4">
    <source>
        <dbReference type="Proteomes" id="UP000193642"/>
    </source>
</evidence>
<keyword evidence="1" id="KW-0472">Membrane</keyword>
<name>A0A1Y2D0J6_9FUNG</name>
<evidence type="ECO:0000256" key="1">
    <source>
        <dbReference type="SAM" id="Phobius"/>
    </source>
</evidence>
<evidence type="ECO:0000313" key="3">
    <source>
        <dbReference type="EMBL" id="ORY52654.1"/>
    </source>
</evidence>
<dbReference type="EMBL" id="MCGO01000003">
    <property type="protein sequence ID" value="ORY52654.1"/>
    <property type="molecule type" value="Genomic_DNA"/>
</dbReference>
<organism evidence="3 4">
    <name type="scientific">Rhizoclosmatium globosum</name>
    <dbReference type="NCBI Taxonomy" id="329046"/>
    <lineage>
        <taxon>Eukaryota</taxon>
        <taxon>Fungi</taxon>
        <taxon>Fungi incertae sedis</taxon>
        <taxon>Chytridiomycota</taxon>
        <taxon>Chytridiomycota incertae sedis</taxon>
        <taxon>Chytridiomycetes</taxon>
        <taxon>Chytridiales</taxon>
        <taxon>Chytriomycetaceae</taxon>
        <taxon>Rhizoclosmatium</taxon>
    </lineage>
</organism>
<comment type="caution">
    <text evidence="3">The sequence shown here is derived from an EMBL/GenBank/DDBJ whole genome shotgun (WGS) entry which is preliminary data.</text>
</comment>
<gene>
    <name evidence="3" type="ORF">BCR33DRAFT_779909</name>
</gene>
<feature type="transmembrane region" description="Helical" evidence="1">
    <location>
        <begin position="79"/>
        <end position="105"/>
    </location>
</feature>
<keyword evidence="2" id="KW-0732">Signal</keyword>
<proteinExistence type="predicted"/>
<keyword evidence="1" id="KW-1133">Transmembrane helix</keyword>
<reference evidence="3 4" key="1">
    <citation type="submission" date="2016-07" db="EMBL/GenBank/DDBJ databases">
        <title>Pervasive Adenine N6-methylation of Active Genes in Fungi.</title>
        <authorList>
            <consortium name="DOE Joint Genome Institute"/>
            <person name="Mondo S.J."/>
            <person name="Dannebaum R.O."/>
            <person name="Kuo R.C."/>
            <person name="Labutti K."/>
            <person name="Haridas S."/>
            <person name="Kuo A."/>
            <person name="Salamov A."/>
            <person name="Ahrendt S.R."/>
            <person name="Lipzen A."/>
            <person name="Sullivan W."/>
            <person name="Andreopoulos W.B."/>
            <person name="Clum A."/>
            <person name="Lindquist E."/>
            <person name="Daum C."/>
            <person name="Ramamoorthy G.K."/>
            <person name="Gryganskyi A."/>
            <person name="Culley D."/>
            <person name="Magnuson J.K."/>
            <person name="James T.Y."/>
            <person name="O'Malley M.A."/>
            <person name="Stajich J.E."/>
            <person name="Spatafora J.W."/>
            <person name="Visel A."/>
            <person name="Grigoriev I.V."/>
        </authorList>
    </citation>
    <scope>NUCLEOTIDE SEQUENCE [LARGE SCALE GENOMIC DNA]</scope>
    <source>
        <strain evidence="3 4">JEL800</strain>
    </source>
</reference>
<dbReference type="Proteomes" id="UP000193642">
    <property type="component" value="Unassembled WGS sequence"/>
</dbReference>
<protein>
    <submittedName>
        <fullName evidence="3">Uncharacterized protein</fullName>
    </submittedName>
</protein>
<feature type="signal peptide" evidence="2">
    <location>
        <begin position="1"/>
        <end position="17"/>
    </location>
</feature>
<keyword evidence="4" id="KW-1185">Reference proteome</keyword>
<accession>A0A1Y2D0J6</accession>